<sequence>MRNTINALLPRPAVRFARRLWRGTAGVLGLAEAADPALADLSGEGDWKAAGEAIALWARALAGVQTNARVLDIGCGPGRMAEGLLDWLDADGRYMGFDPSAKAIKAAETRLGSDSRASFVHADIFNTEYNPRGQAPDAEFVFPVEDDSIDFAFATSVFTHMRIDGVRRYIDEAARCLAPGGAFLFTIFLLDTQSRLACEDGKAAYKFQHPIDEVSATIDRRTPERAIAHQRKVIRDALQSAGLEISDKIHAGTWRGLANAMAFQDLIVAKKPVS</sequence>
<dbReference type="PANTHER" id="PTHR43861:SF1">
    <property type="entry name" value="TRANS-ACONITATE 2-METHYLTRANSFERASE"/>
    <property type="match status" value="1"/>
</dbReference>
<dbReference type="Proteomes" id="UP001354971">
    <property type="component" value="Unassembled WGS sequence"/>
</dbReference>
<protein>
    <submittedName>
        <fullName evidence="1">Class I SAM-dependent methyltransferase</fullName>
        <ecNumber evidence="1">2.1.-.-</ecNumber>
    </submittedName>
</protein>
<gene>
    <name evidence="1" type="ORF">V0U79_05920</name>
</gene>
<dbReference type="CDD" id="cd02440">
    <property type="entry name" value="AdoMet_MTases"/>
    <property type="match status" value="1"/>
</dbReference>
<dbReference type="EMBL" id="JAZDRP010000003">
    <property type="protein sequence ID" value="MEE2525895.1"/>
    <property type="molecule type" value="Genomic_DNA"/>
</dbReference>
<organism evidence="1 2">
    <name type="scientific">Hyphobacterium lacteum</name>
    <dbReference type="NCBI Taxonomy" id="3116575"/>
    <lineage>
        <taxon>Bacteria</taxon>
        <taxon>Pseudomonadati</taxon>
        <taxon>Pseudomonadota</taxon>
        <taxon>Alphaproteobacteria</taxon>
        <taxon>Maricaulales</taxon>
        <taxon>Maricaulaceae</taxon>
        <taxon>Hyphobacterium</taxon>
    </lineage>
</organism>
<keyword evidence="2" id="KW-1185">Reference proteome</keyword>
<proteinExistence type="predicted"/>
<dbReference type="SUPFAM" id="SSF53335">
    <property type="entry name" value="S-adenosyl-L-methionine-dependent methyltransferases"/>
    <property type="match status" value="1"/>
</dbReference>
<dbReference type="GO" id="GO:0008168">
    <property type="term" value="F:methyltransferase activity"/>
    <property type="evidence" value="ECO:0007669"/>
    <property type="project" value="UniProtKB-KW"/>
</dbReference>
<dbReference type="PANTHER" id="PTHR43861">
    <property type="entry name" value="TRANS-ACONITATE 2-METHYLTRANSFERASE-RELATED"/>
    <property type="match status" value="1"/>
</dbReference>
<keyword evidence="1" id="KW-0808">Transferase</keyword>
<comment type="caution">
    <text evidence="1">The sequence shown here is derived from an EMBL/GenBank/DDBJ whole genome shotgun (WGS) entry which is preliminary data.</text>
</comment>
<evidence type="ECO:0000313" key="1">
    <source>
        <dbReference type="EMBL" id="MEE2525895.1"/>
    </source>
</evidence>
<keyword evidence="1" id="KW-0489">Methyltransferase</keyword>
<name>A0ABU7LPQ5_9PROT</name>
<dbReference type="GO" id="GO:0032259">
    <property type="term" value="P:methylation"/>
    <property type="evidence" value="ECO:0007669"/>
    <property type="project" value="UniProtKB-KW"/>
</dbReference>
<dbReference type="Pfam" id="PF13489">
    <property type="entry name" value="Methyltransf_23"/>
    <property type="match status" value="1"/>
</dbReference>
<dbReference type="Gene3D" id="3.40.50.150">
    <property type="entry name" value="Vaccinia Virus protein VP39"/>
    <property type="match status" value="1"/>
</dbReference>
<evidence type="ECO:0000313" key="2">
    <source>
        <dbReference type="Proteomes" id="UP001354971"/>
    </source>
</evidence>
<dbReference type="RefSeq" id="WP_330198554.1">
    <property type="nucleotide sequence ID" value="NZ_JAZDRP010000003.1"/>
</dbReference>
<accession>A0ABU7LPQ5</accession>
<dbReference type="InterPro" id="IPR029063">
    <property type="entry name" value="SAM-dependent_MTases_sf"/>
</dbReference>
<dbReference type="EC" id="2.1.-.-" evidence="1"/>
<reference evidence="1 2" key="1">
    <citation type="submission" date="2024-01" db="EMBL/GenBank/DDBJ databases">
        <title>Hyphobacterium bacterium isolated from marine sediment.</title>
        <authorList>
            <person name="Zhao S."/>
        </authorList>
    </citation>
    <scope>NUCLEOTIDE SEQUENCE [LARGE SCALE GENOMIC DNA]</scope>
    <source>
        <strain evidence="2">HN65</strain>
    </source>
</reference>